<organism evidence="1 2">
    <name type="scientific">Candidatus Cyrtobacter comes</name>
    <dbReference type="NCBI Taxonomy" id="675776"/>
    <lineage>
        <taxon>Bacteria</taxon>
        <taxon>Pseudomonadati</taxon>
        <taxon>Pseudomonadota</taxon>
        <taxon>Alphaproteobacteria</taxon>
        <taxon>Rickettsiales</taxon>
        <taxon>Candidatus Midichloriaceae</taxon>
        <taxon>Candidatus Cyrtobacter</taxon>
    </lineage>
</organism>
<comment type="caution">
    <text evidence="1">The sequence shown here is derived from an EMBL/GenBank/DDBJ whole genome shotgun (WGS) entry which is preliminary data.</text>
</comment>
<keyword evidence="2" id="KW-1185">Reference proteome</keyword>
<dbReference type="EMBL" id="JARGYT010000017">
    <property type="protein sequence ID" value="MDZ5762047.1"/>
    <property type="molecule type" value="Genomic_DNA"/>
</dbReference>
<evidence type="ECO:0000313" key="1">
    <source>
        <dbReference type="EMBL" id="MDZ5762047.1"/>
    </source>
</evidence>
<reference evidence="1 2" key="1">
    <citation type="submission" date="2023-02" db="EMBL/GenBank/DDBJ databases">
        <title>Host association and intracellularity evolved multiple times independently in the Rickettsiales.</title>
        <authorList>
            <person name="Castelli M."/>
            <person name="Nardi T."/>
            <person name="Gammuto L."/>
            <person name="Bellinzona G."/>
            <person name="Sabaneyeva E."/>
            <person name="Potekhin A."/>
            <person name="Serra V."/>
            <person name="Petroni G."/>
            <person name="Sassera D."/>
        </authorList>
    </citation>
    <scope>NUCLEOTIDE SEQUENCE [LARGE SCALE GENOMIC DNA]</scope>
    <source>
        <strain evidence="1 2">BOD18</strain>
    </source>
</reference>
<proteinExistence type="predicted"/>
<name>A0ABU5L7D8_9RICK</name>
<gene>
    <name evidence="1" type="ORF">Cyrtocomes_00413</name>
</gene>
<dbReference type="Proteomes" id="UP001293791">
    <property type="component" value="Unassembled WGS sequence"/>
</dbReference>
<evidence type="ECO:0000313" key="2">
    <source>
        <dbReference type="Proteomes" id="UP001293791"/>
    </source>
</evidence>
<accession>A0ABU5L7D8</accession>
<protein>
    <submittedName>
        <fullName evidence="1">Uncharacterized protein</fullName>
    </submittedName>
</protein>
<sequence length="64" mass="7377">MIILTTKVKIGDSIILPQVYTFDIKEVVSDRFSLLKVCSFIIVRYKAINCIKWLFGIANLDKKL</sequence>